<evidence type="ECO:0000256" key="1">
    <source>
        <dbReference type="SAM" id="SignalP"/>
    </source>
</evidence>
<feature type="chain" id="PRO_5012468598" evidence="1">
    <location>
        <begin position="23"/>
        <end position="806"/>
    </location>
</feature>
<keyword evidence="4" id="KW-0378">Hydrolase</keyword>
<dbReference type="SUPFAM" id="SSF49344">
    <property type="entry name" value="CBD9-like"/>
    <property type="match status" value="1"/>
</dbReference>
<dbReference type="Gene3D" id="2.60.40.1190">
    <property type="match status" value="1"/>
</dbReference>
<dbReference type="CDD" id="cd09618">
    <property type="entry name" value="CBM9_like_2"/>
    <property type="match status" value="1"/>
</dbReference>
<dbReference type="GO" id="GO:0016052">
    <property type="term" value="P:carbohydrate catabolic process"/>
    <property type="evidence" value="ECO:0007669"/>
    <property type="project" value="InterPro"/>
</dbReference>
<dbReference type="Pfam" id="PF19313">
    <property type="entry name" value="DUF5916"/>
    <property type="match status" value="1"/>
</dbReference>
<dbReference type="InterPro" id="IPR045670">
    <property type="entry name" value="DUF5916"/>
</dbReference>
<keyword evidence="1" id="KW-0732">Signal</keyword>
<reference evidence="4 5" key="1">
    <citation type="submission" date="2017-07" db="EMBL/GenBank/DDBJ databases">
        <title>Flavobacterium cyanobacteriorum sp. nov., isolated from cyanobacterial aggregates in a eutrophic lake.</title>
        <authorList>
            <person name="Cai H."/>
        </authorList>
    </citation>
    <scope>NUCLEOTIDE SEQUENCE [LARGE SCALE GENOMIC DNA]</scope>
    <source>
        <strain evidence="4 5">TH167</strain>
    </source>
</reference>
<dbReference type="AlphaFoldDB" id="A0A255ZAJ4"/>
<comment type="caution">
    <text evidence="4">The sequence shown here is derived from an EMBL/GenBank/DDBJ whole genome shotgun (WGS) entry which is preliminary data.</text>
</comment>
<dbReference type="OrthoDB" id="9786766at2"/>
<evidence type="ECO:0000313" key="5">
    <source>
        <dbReference type="Proteomes" id="UP000216035"/>
    </source>
</evidence>
<dbReference type="Pfam" id="PF06452">
    <property type="entry name" value="CBM9_1"/>
    <property type="match status" value="1"/>
</dbReference>
<proteinExistence type="predicted"/>
<gene>
    <name evidence="4" type="ORF">CHX27_15185</name>
</gene>
<dbReference type="EMBL" id="NOXX01000228">
    <property type="protein sequence ID" value="OYQ38498.1"/>
    <property type="molecule type" value="Genomic_DNA"/>
</dbReference>
<dbReference type="GO" id="GO:0004553">
    <property type="term" value="F:hydrolase activity, hydrolyzing O-glycosyl compounds"/>
    <property type="evidence" value="ECO:0007669"/>
    <property type="project" value="InterPro"/>
</dbReference>
<feature type="domain" description="DUF5916" evidence="3">
    <location>
        <begin position="235"/>
        <end position="806"/>
    </location>
</feature>
<evidence type="ECO:0000313" key="4">
    <source>
        <dbReference type="EMBL" id="OYQ38498.1"/>
    </source>
</evidence>
<feature type="domain" description="Carbohydrate-binding" evidence="2">
    <location>
        <begin position="36"/>
        <end position="197"/>
    </location>
</feature>
<dbReference type="InterPro" id="IPR010502">
    <property type="entry name" value="Carb-bd_dom_fam9"/>
</dbReference>
<accession>A0A255ZAJ4</accession>
<evidence type="ECO:0000259" key="2">
    <source>
        <dbReference type="Pfam" id="PF06452"/>
    </source>
</evidence>
<organism evidence="4 5">
    <name type="scientific">Flavobacterium aurantiibacter</name>
    <dbReference type="NCBI Taxonomy" id="2023067"/>
    <lineage>
        <taxon>Bacteria</taxon>
        <taxon>Pseudomonadati</taxon>
        <taxon>Bacteroidota</taxon>
        <taxon>Flavobacteriia</taxon>
        <taxon>Flavobacteriales</taxon>
        <taxon>Flavobacteriaceae</taxon>
        <taxon>Flavobacterium</taxon>
    </lineage>
</organism>
<feature type="signal peptide" evidence="1">
    <location>
        <begin position="1"/>
        <end position="22"/>
    </location>
</feature>
<evidence type="ECO:0000259" key="3">
    <source>
        <dbReference type="Pfam" id="PF19313"/>
    </source>
</evidence>
<protein>
    <submittedName>
        <fullName evidence="4">Hydrolase</fullName>
    </submittedName>
</protein>
<dbReference type="GO" id="GO:0030246">
    <property type="term" value="F:carbohydrate binding"/>
    <property type="evidence" value="ECO:0007669"/>
    <property type="project" value="InterPro"/>
</dbReference>
<sequence>MLNFPRLLTVFFLCFFAGFAQQKSIDAVRTNARITVDGKLDEEAWRTAPVATDFVMFAPDNGKAIAAEKRTEVRFLYDNEAVYIAGTLKDDPKLILKEITQRDVVGTADIFGVFLNGFNDGQQDFQFFVTASGVQLDRLATEDGEVNVSNFSQDMSWDAIWDSATELTESGWTVEMKIPYAALRFSKEQVQNWGLNFYREIRRDRQVYTWNFVDAKIATTRNQNGLLKGIQDVKTTTRLFFIPYSSYYYEDTPGGIANTVKAGMDIKYGINDAFTLDAILVPDFGQTRFDNIILNLTPFEQQFAENRPFFTEGTDLFSKANLLYTRRIGGPARFRPRDFDPTVESLTDEPAAVDLLNALKISGRTKGGLGIGVLNAITEETYGTFTNNETGATRRAIIEPLTNYNVFVVDQRFNNNSSVTYTNTSVLRNGFYRDATVSALNFDLYTKDNSYNLFGDFKYSSIFGDTYVDGFKTSLNFEKTSGKWRYSLFGKYLSDNYEINDLGILFQTNYHNAYVDWSYRILNPTGWFNSFSVAFRNSVEFQNNTGRVQDYYHNVSISATSRANDFYSFEAQYNPLTSYDFYMPQVENRFNYVPGSYILNAYYSSNYNRTFALDARLNYRKYFEYNRIDYVYSVSPRIRVNDRCLLIAGTSYVRSINDLGSIGFVDDAGSIYYTRRTVKTITTDLTGRYALNNRMTFNLTARHYWLTSRNKANFTLRDDGFLNAADFIEGIDDNFGAFNLDLSYTWWFAPASQVTVLYRNSAQDYRNDLSQNYGRSFQNLFAENMANIFSISFRYYIDYNRAKNWF</sequence>
<name>A0A255ZAJ4_9FLAO</name>
<keyword evidence="5" id="KW-1185">Reference proteome</keyword>
<dbReference type="Proteomes" id="UP000216035">
    <property type="component" value="Unassembled WGS sequence"/>
</dbReference>